<dbReference type="EMBL" id="FUEG01000004">
    <property type="protein sequence ID" value="SJL03774.1"/>
    <property type="molecule type" value="Genomic_DNA"/>
</dbReference>
<proteinExistence type="predicted"/>
<feature type="region of interest" description="Disordered" evidence="1">
    <location>
        <begin position="102"/>
        <end position="141"/>
    </location>
</feature>
<reference evidence="3" key="1">
    <citation type="journal article" date="2017" name="Nat. Ecol. Evol.">
        <title>Genome expansion and lineage-specific genetic innovations in the forest pathogenic fungi Armillaria.</title>
        <authorList>
            <person name="Sipos G."/>
            <person name="Prasanna A.N."/>
            <person name="Walter M.C."/>
            <person name="O'Connor E."/>
            <person name="Balint B."/>
            <person name="Krizsan K."/>
            <person name="Kiss B."/>
            <person name="Hess J."/>
            <person name="Varga T."/>
            <person name="Slot J."/>
            <person name="Riley R."/>
            <person name="Boka B."/>
            <person name="Rigling D."/>
            <person name="Barry K."/>
            <person name="Lee J."/>
            <person name="Mihaltcheva S."/>
            <person name="LaButti K."/>
            <person name="Lipzen A."/>
            <person name="Waldron R."/>
            <person name="Moloney N.M."/>
            <person name="Sperisen C."/>
            <person name="Kredics L."/>
            <person name="Vagvoelgyi C."/>
            <person name="Patrignani A."/>
            <person name="Fitzpatrick D."/>
            <person name="Nagy I."/>
            <person name="Doyle S."/>
            <person name="Anderson J.B."/>
            <person name="Grigoriev I.V."/>
            <person name="Gueldener U."/>
            <person name="Muensterkoetter M."/>
            <person name="Nagy L.G."/>
        </authorList>
    </citation>
    <scope>NUCLEOTIDE SEQUENCE [LARGE SCALE GENOMIC DNA]</scope>
    <source>
        <strain evidence="3">C18/9</strain>
    </source>
</reference>
<evidence type="ECO:0000313" key="3">
    <source>
        <dbReference type="Proteomes" id="UP000219338"/>
    </source>
</evidence>
<feature type="compositionally biased region" description="Polar residues" evidence="1">
    <location>
        <begin position="118"/>
        <end position="135"/>
    </location>
</feature>
<dbReference type="Proteomes" id="UP000219338">
    <property type="component" value="Unassembled WGS sequence"/>
</dbReference>
<organism evidence="2 3">
    <name type="scientific">Armillaria ostoyae</name>
    <name type="common">Armillaria root rot fungus</name>
    <dbReference type="NCBI Taxonomy" id="47428"/>
    <lineage>
        <taxon>Eukaryota</taxon>
        <taxon>Fungi</taxon>
        <taxon>Dikarya</taxon>
        <taxon>Basidiomycota</taxon>
        <taxon>Agaricomycotina</taxon>
        <taxon>Agaricomycetes</taxon>
        <taxon>Agaricomycetidae</taxon>
        <taxon>Agaricales</taxon>
        <taxon>Marasmiineae</taxon>
        <taxon>Physalacriaceae</taxon>
        <taxon>Armillaria</taxon>
    </lineage>
</organism>
<accession>A0A284R4Z0</accession>
<keyword evidence="3" id="KW-1185">Reference proteome</keyword>
<evidence type="ECO:0000256" key="1">
    <source>
        <dbReference type="SAM" id="MobiDB-lite"/>
    </source>
</evidence>
<sequence length="141" mass="15674">MQTPGEGEGIFLEQKASKSSMKFQRSASASPHLGRENFARLFKWLYRLSFHHRRRVHSPNRPLIRSFLARLAVLRAPDSVHLFHHHPRKPSNEAALCATPTTATTTTTPGNGPLVGPNTASTPSNRPNTPYNNIDANRPCV</sequence>
<evidence type="ECO:0000313" key="2">
    <source>
        <dbReference type="EMBL" id="SJL03774.1"/>
    </source>
</evidence>
<name>A0A284R4Z0_ARMOS</name>
<protein>
    <submittedName>
        <fullName evidence="2">Uncharacterized protein</fullName>
    </submittedName>
</protein>
<dbReference type="AlphaFoldDB" id="A0A284R4Z0"/>
<gene>
    <name evidence="2" type="ORF">ARMOST_07131</name>
</gene>